<evidence type="ECO:0000313" key="4">
    <source>
        <dbReference type="EMBL" id="OUE18972.1"/>
    </source>
</evidence>
<dbReference type="RefSeq" id="WP_346962683.1">
    <property type="nucleotide sequence ID" value="NZ_MDJY01000060.1"/>
</dbReference>
<sequence>MPTRIRPAAARDLDALQGIEDRADRILVELLRPAEWWPAPTGAERAAEPGFLLVAEDGDTEAHDGQLVGFAHVLEVDGLAHLEQVAVPPEHGRQGHGGALVEAAAEGARRRGHRRITLRTFVDVPWNAPAYARAGFVEEPPATAFHRRLVDTEAGLGLDLLGRRIQMGRALGSGPPVTVDGDAFVDCIRACFSTYPDLAPGKTWVAGRALADGSAVVLYRASHSPRVIGRRWVLEELAKRFAPNDARRLASAVFADEVGEPDGPTTALAVDWADGLVDDPSAVGWVVNRWTGADG</sequence>
<keyword evidence="2" id="KW-0012">Acyltransferase</keyword>
<evidence type="ECO:0000259" key="3">
    <source>
        <dbReference type="PROSITE" id="PS51186"/>
    </source>
</evidence>
<dbReference type="GO" id="GO:0016747">
    <property type="term" value="F:acyltransferase activity, transferring groups other than amino-acyl groups"/>
    <property type="evidence" value="ECO:0007669"/>
    <property type="project" value="InterPro"/>
</dbReference>
<dbReference type="InterPro" id="IPR000182">
    <property type="entry name" value="GNAT_dom"/>
</dbReference>
<dbReference type="Gene3D" id="3.40.630.30">
    <property type="match status" value="1"/>
</dbReference>
<dbReference type="PANTHER" id="PTHR43800">
    <property type="entry name" value="PEPTIDYL-LYSINE N-ACETYLTRANSFERASE YJAB"/>
    <property type="match status" value="1"/>
</dbReference>
<dbReference type="AlphaFoldDB" id="A0A251Y3V3"/>
<keyword evidence="1 4" id="KW-0808">Transferase</keyword>
<dbReference type="InterPro" id="IPR016181">
    <property type="entry name" value="Acyl_CoA_acyltransferase"/>
</dbReference>
<proteinExistence type="predicted"/>
<feature type="domain" description="N-acetyltransferase" evidence="3">
    <location>
        <begin position="3"/>
        <end position="159"/>
    </location>
</feature>
<dbReference type="Proteomes" id="UP000195011">
    <property type="component" value="Unassembled WGS sequence"/>
</dbReference>
<reference evidence="4 5" key="1">
    <citation type="submission" date="2016-08" db="EMBL/GenBank/DDBJ databases">
        <title>Genome sequence of Clavibacter michiganensis spp strain CFBP8017.</title>
        <authorList>
            <person name="Thapa S.P."/>
            <person name="Coaker G."/>
            <person name="Jacques M.-A."/>
        </authorList>
    </citation>
    <scope>NUCLEOTIDE SEQUENCE [LARGE SCALE GENOMIC DNA]</scope>
    <source>
        <strain evidence="4">CFBP8017</strain>
    </source>
</reference>
<evidence type="ECO:0000256" key="2">
    <source>
        <dbReference type="ARBA" id="ARBA00023315"/>
    </source>
</evidence>
<dbReference type="SUPFAM" id="SSF55729">
    <property type="entry name" value="Acyl-CoA N-acyltransferases (Nat)"/>
    <property type="match status" value="1"/>
</dbReference>
<comment type="caution">
    <text evidence="4">The sequence shown here is derived from an EMBL/GenBank/DDBJ whole genome shotgun (WGS) entry which is preliminary data.</text>
</comment>
<dbReference type="PROSITE" id="PS51186">
    <property type="entry name" value="GNAT"/>
    <property type="match status" value="1"/>
</dbReference>
<name>A0A251Y3V3_9MICO</name>
<evidence type="ECO:0000256" key="1">
    <source>
        <dbReference type="ARBA" id="ARBA00022679"/>
    </source>
</evidence>
<dbReference type="CDD" id="cd04301">
    <property type="entry name" value="NAT_SF"/>
    <property type="match status" value="1"/>
</dbReference>
<evidence type="ECO:0000313" key="5">
    <source>
        <dbReference type="Proteomes" id="UP000195011"/>
    </source>
</evidence>
<gene>
    <name evidence="4" type="ORF">BFL36_13090</name>
</gene>
<accession>A0A251Y3V3</accession>
<dbReference type="EMBL" id="MDJY01000060">
    <property type="protein sequence ID" value="OUE18972.1"/>
    <property type="molecule type" value="Genomic_DNA"/>
</dbReference>
<protein>
    <submittedName>
        <fullName evidence="4">Acetyltransferase (GNAT) family protein</fullName>
    </submittedName>
</protein>
<dbReference type="PANTHER" id="PTHR43800:SF1">
    <property type="entry name" value="PEPTIDYL-LYSINE N-ACETYLTRANSFERASE YJAB"/>
    <property type="match status" value="1"/>
</dbReference>
<dbReference type="Pfam" id="PF00583">
    <property type="entry name" value="Acetyltransf_1"/>
    <property type="match status" value="1"/>
</dbReference>
<organism evidence="4 5">
    <name type="scientific">Clavibacter michiganensis</name>
    <dbReference type="NCBI Taxonomy" id="28447"/>
    <lineage>
        <taxon>Bacteria</taxon>
        <taxon>Bacillati</taxon>
        <taxon>Actinomycetota</taxon>
        <taxon>Actinomycetes</taxon>
        <taxon>Micrococcales</taxon>
        <taxon>Microbacteriaceae</taxon>
        <taxon>Clavibacter</taxon>
    </lineage>
</organism>